<comment type="caution">
    <text evidence="1">The sequence shown here is derived from an EMBL/GenBank/DDBJ whole genome shotgun (WGS) entry which is preliminary data.</text>
</comment>
<organism evidence="1 2">
    <name type="scientific">Ficus carica</name>
    <name type="common">Common fig</name>
    <dbReference type="NCBI Taxonomy" id="3494"/>
    <lineage>
        <taxon>Eukaryota</taxon>
        <taxon>Viridiplantae</taxon>
        <taxon>Streptophyta</taxon>
        <taxon>Embryophyta</taxon>
        <taxon>Tracheophyta</taxon>
        <taxon>Spermatophyta</taxon>
        <taxon>Magnoliopsida</taxon>
        <taxon>eudicotyledons</taxon>
        <taxon>Gunneridae</taxon>
        <taxon>Pentapetalae</taxon>
        <taxon>rosids</taxon>
        <taxon>fabids</taxon>
        <taxon>Rosales</taxon>
        <taxon>Moraceae</taxon>
        <taxon>Ficeae</taxon>
        <taxon>Ficus</taxon>
    </lineage>
</organism>
<dbReference type="Gene3D" id="1.10.510.10">
    <property type="entry name" value="Transferase(Phosphotransferase) domain 1"/>
    <property type="match status" value="1"/>
</dbReference>
<sequence length="98" mass="10866">MVIPADTEFGVHDSTFVEWARYCYSDCHLDTWIDHPIRGHVSSDQNQIVETMNLALHCTAGDPTARPCASDLCKTLHSVMKRSTKSSCASGLQSFFTS</sequence>
<dbReference type="Proteomes" id="UP001187192">
    <property type="component" value="Unassembled WGS sequence"/>
</dbReference>
<name>A0AA87ZUA3_FICCA</name>
<reference evidence="1" key="1">
    <citation type="submission" date="2023-07" db="EMBL/GenBank/DDBJ databases">
        <title>draft genome sequence of fig (Ficus carica).</title>
        <authorList>
            <person name="Takahashi T."/>
            <person name="Nishimura K."/>
        </authorList>
    </citation>
    <scope>NUCLEOTIDE SEQUENCE</scope>
</reference>
<evidence type="ECO:0000313" key="1">
    <source>
        <dbReference type="EMBL" id="GMN39994.1"/>
    </source>
</evidence>
<dbReference type="EMBL" id="BTGU01000010">
    <property type="protein sequence ID" value="GMN39994.1"/>
    <property type="molecule type" value="Genomic_DNA"/>
</dbReference>
<protein>
    <submittedName>
        <fullName evidence="1">Uncharacterized protein</fullName>
    </submittedName>
</protein>
<dbReference type="AlphaFoldDB" id="A0AA87ZUA3"/>
<accession>A0AA87ZUA3</accession>
<keyword evidence="2" id="KW-1185">Reference proteome</keyword>
<proteinExistence type="predicted"/>
<evidence type="ECO:0000313" key="2">
    <source>
        <dbReference type="Proteomes" id="UP001187192"/>
    </source>
</evidence>
<gene>
    <name evidence="1" type="ORF">TIFTF001_009225</name>
</gene>